<evidence type="ECO:0000313" key="2">
    <source>
        <dbReference type="EMBL" id="OGH92342.1"/>
    </source>
</evidence>
<evidence type="ECO:0000256" key="1">
    <source>
        <dbReference type="SAM" id="Phobius"/>
    </source>
</evidence>
<keyword evidence="1" id="KW-0472">Membrane</keyword>
<dbReference type="Proteomes" id="UP000176634">
    <property type="component" value="Unassembled WGS sequence"/>
</dbReference>
<keyword evidence="1" id="KW-0812">Transmembrane</keyword>
<name>A0A1F6P863_9BACT</name>
<feature type="transmembrane region" description="Helical" evidence="1">
    <location>
        <begin position="49"/>
        <end position="70"/>
    </location>
</feature>
<evidence type="ECO:0000313" key="3">
    <source>
        <dbReference type="Proteomes" id="UP000176634"/>
    </source>
</evidence>
<comment type="caution">
    <text evidence="2">The sequence shown here is derived from an EMBL/GenBank/DDBJ whole genome shotgun (WGS) entry which is preliminary data.</text>
</comment>
<reference evidence="2 3" key="1">
    <citation type="journal article" date="2016" name="Nat. Commun.">
        <title>Thousands of microbial genomes shed light on interconnected biogeochemical processes in an aquifer system.</title>
        <authorList>
            <person name="Anantharaman K."/>
            <person name="Brown C.T."/>
            <person name="Hug L.A."/>
            <person name="Sharon I."/>
            <person name="Castelle C.J."/>
            <person name="Probst A.J."/>
            <person name="Thomas B.C."/>
            <person name="Singh A."/>
            <person name="Wilkins M.J."/>
            <person name="Karaoz U."/>
            <person name="Brodie E.L."/>
            <person name="Williams K.H."/>
            <person name="Hubbard S.S."/>
            <person name="Banfield J.F."/>
        </authorList>
    </citation>
    <scope>NUCLEOTIDE SEQUENCE [LARGE SCALE GENOMIC DNA]</scope>
</reference>
<dbReference type="STRING" id="1798705.A2563_05160"/>
<dbReference type="EMBL" id="MFRA01000006">
    <property type="protein sequence ID" value="OGH92342.1"/>
    <property type="molecule type" value="Genomic_DNA"/>
</dbReference>
<keyword evidence="1" id="KW-1133">Transmembrane helix</keyword>
<protein>
    <submittedName>
        <fullName evidence="2">Uncharacterized protein</fullName>
    </submittedName>
</protein>
<gene>
    <name evidence="2" type="ORF">A2563_05160</name>
</gene>
<proteinExistence type="predicted"/>
<sequence length="84" mass="9262">MRIVIGFVLAGIGVLLMLKTEWFVQNFGSNAWAEEHLGSSGGTRLLVKLIAIAFIFFGFLAITNMHMGFLDATLGKIFKQNQSL</sequence>
<dbReference type="AlphaFoldDB" id="A0A1F6P863"/>
<organism evidence="2 3">
    <name type="scientific">Candidatus Magasanikbacteria bacterium RIFOXYD1_FULL_40_23</name>
    <dbReference type="NCBI Taxonomy" id="1798705"/>
    <lineage>
        <taxon>Bacteria</taxon>
        <taxon>Candidatus Magasanikiibacteriota</taxon>
    </lineage>
</organism>
<accession>A0A1F6P863</accession>